<dbReference type="PANTHER" id="PTHR46889">
    <property type="entry name" value="TRANSPOSASE INSF FOR INSERTION SEQUENCE IS3B-RELATED"/>
    <property type="match status" value="1"/>
</dbReference>
<evidence type="ECO:0000313" key="1">
    <source>
        <dbReference type="EMBL" id="OMD33444.1"/>
    </source>
</evidence>
<name>A0A1R0XEF1_9BACL</name>
<comment type="caution">
    <text evidence="1">The sequence shown here is derived from an EMBL/GenBank/DDBJ whole genome shotgun (WGS) entry which is preliminary data.</text>
</comment>
<dbReference type="Proteomes" id="UP000187465">
    <property type="component" value="Unassembled WGS sequence"/>
</dbReference>
<dbReference type="PANTHER" id="PTHR46889:SF4">
    <property type="entry name" value="TRANSPOSASE INSO FOR INSERTION SEQUENCE ELEMENT IS911B-RELATED"/>
    <property type="match status" value="1"/>
</dbReference>
<sequence>MQTTLCEAGYLVNIKKIRRIMKGLSIQSVIRKKRTRSNSTPSVVYPNRLKRKFHATFPQQKLITDTTYISDGTHFYYLSEIQDLFNNEFVAW</sequence>
<dbReference type="InterPro" id="IPR050900">
    <property type="entry name" value="Transposase_IS3/IS150/IS904"/>
</dbReference>
<dbReference type="AlphaFoldDB" id="A0A1R0XEF1"/>
<evidence type="ECO:0008006" key="3">
    <source>
        <dbReference type="Google" id="ProtNLM"/>
    </source>
</evidence>
<accession>A0A1R0XEF1</accession>
<gene>
    <name evidence="1" type="ORF">BJP51_11645</name>
</gene>
<dbReference type="EMBL" id="MKQP01000011">
    <property type="protein sequence ID" value="OMD33444.1"/>
    <property type="molecule type" value="Genomic_DNA"/>
</dbReference>
<organism evidence="1 2">
    <name type="scientific">Paenibacillus odorifer</name>
    <dbReference type="NCBI Taxonomy" id="189426"/>
    <lineage>
        <taxon>Bacteria</taxon>
        <taxon>Bacillati</taxon>
        <taxon>Bacillota</taxon>
        <taxon>Bacilli</taxon>
        <taxon>Bacillales</taxon>
        <taxon>Paenibacillaceae</taxon>
        <taxon>Paenibacillus</taxon>
    </lineage>
</organism>
<reference evidence="1 2" key="1">
    <citation type="submission" date="2016-10" db="EMBL/GenBank/DDBJ databases">
        <title>Paenibacillus species isolates.</title>
        <authorList>
            <person name="Beno S.M."/>
        </authorList>
    </citation>
    <scope>NUCLEOTIDE SEQUENCE [LARGE SCALE GENOMIC DNA]</scope>
    <source>
        <strain evidence="1 2">FSL H7-0604</strain>
    </source>
</reference>
<proteinExistence type="predicted"/>
<protein>
    <recommendedName>
        <fullName evidence="3">HTH-like domain-containing protein</fullName>
    </recommendedName>
</protein>
<evidence type="ECO:0000313" key="2">
    <source>
        <dbReference type="Proteomes" id="UP000187465"/>
    </source>
</evidence>